<dbReference type="AlphaFoldDB" id="J9E5K0"/>
<reference evidence="2" key="1">
    <citation type="submission" date="2012-08" db="EMBL/GenBank/DDBJ databases">
        <title>The Genome Sequence of Wuchereria bancrofti.</title>
        <authorList>
            <person name="Nutman T.B."/>
            <person name="Fink D.L."/>
            <person name="Russ C."/>
            <person name="Young S."/>
            <person name="Zeng Q."/>
            <person name="Koehrsen M."/>
            <person name="Alvarado L."/>
            <person name="Berlin A."/>
            <person name="Chapman S.B."/>
            <person name="Chen Z."/>
            <person name="Freedman E."/>
            <person name="Gellesch M."/>
            <person name="Goldberg J."/>
            <person name="Griggs A."/>
            <person name="Gujja S."/>
            <person name="Heilman E.R."/>
            <person name="Heiman D."/>
            <person name="Hepburn T."/>
            <person name="Howarth C."/>
            <person name="Jen D."/>
            <person name="Larson L."/>
            <person name="Lewis B."/>
            <person name="Mehta T."/>
            <person name="Park D."/>
            <person name="Pearson M."/>
            <person name="Roberts A."/>
            <person name="Saif S."/>
            <person name="Shea T."/>
            <person name="Shenoy N."/>
            <person name="Sisk P."/>
            <person name="Stolte C."/>
            <person name="Sykes S."/>
            <person name="Walk T."/>
            <person name="White J."/>
            <person name="Yandava C."/>
            <person name="Haas B."/>
            <person name="Henn M.R."/>
            <person name="Nusbaum C."/>
            <person name="Birren B."/>
        </authorList>
    </citation>
    <scope>NUCLEOTIDE SEQUENCE [LARGE SCALE GENOMIC DNA]</scope>
    <source>
        <strain evidence="2">NA</strain>
    </source>
</reference>
<evidence type="ECO:0000313" key="2">
    <source>
        <dbReference type="Proteomes" id="UP000004810"/>
    </source>
</evidence>
<organism evidence="1 2">
    <name type="scientific">Wuchereria bancrofti</name>
    <dbReference type="NCBI Taxonomy" id="6293"/>
    <lineage>
        <taxon>Eukaryota</taxon>
        <taxon>Metazoa</taxon>
        <taxon>Ecdysozoa</taxon>
        <taxon>Nematoda</taxon>
        <taxon>Chromadorea</taxon>
        <taxon>Rhabditida</taxon>
        <taxon>Spirurina</taxon>
        <taxon>Spiruromorpha</taxon>
        <taxon>Filarioidea</taxon>
        <taxon>Onchocercidae</taxon>
        <taxon>Wuchereria</taxon>
    </lineage>
</organism>
<evidence type="ECO:0000313" key="1">
    <source>
        <dbReference type="EMBL" id="EJW70619.1"/>
    </source>
</evidence>
<comment type="caution">
    <text evidence="1">The sequence shown here is derived from an EMBL/GenBank/DDBJ whole genome shotgun (WGS) entry which is preliminary data.</text>
</comment>
<gene>
    <name evidence="1" type="ORF">WUBG_18478</name>
</gene>
<accession>J9E5K0</accession>
<protein>
    <submittedName>
        <fullName evidence="1">Uncharacterized protein</fullName>
    </submittedName>
</protein>
<name>J9E5K0_WUCBA</name>
<dbReference type="EMBL" id="ADBV01021168">
    <property type="protein sequence ID" value="EJW70619.1"/>
    <property type="molecule type" value="Genomic_DNA"/>
</dbReference>
<sequence length="104" mass="12020">MYTLFTASIRHKIISSFIQYLSSLDMYLNFLGQSLLCSIDWLSSTKEVVNCLRKLLEILWSIFVSLVIRQGKNIGSLKRLITCLRRCFQSCFQCITSLHNYGSV</sequence>
<proteinExistence type="predicted"/>
<dbReference type="Proteomes" id="UP000004810">
    <property type="component" value="Unassembled WGS sequence"/>
</dbReference>